<name>A0ABR7VBF7_9FLAO</name>
<evidence type="ECO:0000313" key="3">
    <source>
        <dbReference type="EMBL" id="MBD0851005.1"/>
    </source>
</evidence>
<dbReference type="InterPro" id="IPR043148">
    <property type="entry name" value="TagF_C"/>
</dbReference>
<evidence type="ECO:0000259" key="2">
    <source>
        <dbReference type="Pfam" id="PF00535"/>
    </source>
</evidence>
<keyword evidence="4" id="KW-1185">Reference proteome</keyword>
<dbReference type="Gene3D" id="3.40.50.12580">
    <property type="match status" value="1"/>
</dbReference>
<dbReference type="SUPFAM" id="SSF53756">
    <property type="entry name" value="UDP-Glycosyltransferase/glycogen phosphorylase"/>
    <property type="match status" value="1"/>
</dbReference>
<reference evidence="3 4" key="1">
    <citation type="submission" date="2020-05" db="EMBL/GenBank/DDBJ databases">
        <title>The draft genome sequence of Maribacter arenosus CAU 1321.</title>
        <authorList>
            <person name="Mu L."/>
        </authorList>
    </citation>
    <scope>NUCLEOTIDE SEQUENCE [LARGE SCALE GENOMIC DNA]</scope>
    <source>
        <strain evidence="3 4">CAU 1321</strain>
    </source>
</reference>
<dbReference type="PANTHER" id="PTHR43630:SF2">
    <property type="entry name" value="GLYCOSYLTRANSFERASE"/>
    <property type="match status" value="1"/>
</dbReference>
<organism evidence="3 4">
    <name type="scientific">Maribacter arenosus</name>
    <dbReference type="NCBI Taxonomy" id="1854708"/>
    <lineage>
        <taxon>Bacteria</taxon>
        <taxon>Pseudomonadati</taxon>
        <taxon>Bacteroidota</taxon>
        <taxon>Flavobacteriia</taxon>
        <taxon>Flavobacteriales</taxon>
        <taxon>Flavobacteriaceae</taxon>
        <taxon>Maribacter</taxon>
    </lineage>
</organism>
<dbReference type="RefSeq" id="WP_188314128.1">
    <property type="nucleotide sequence ID" value="NZ_JABTCG010000003.1"/>
</dbReference>
<dbReference type="Pfam" id="PF00535">
    <property type="entry name" value="Glycos_transf_2"/>
    <property type="match status" value="1"/>
</dbReference>
<dbReference type="SUPFAM" id="SSF53448">
    <property type="entry name" value="Nucleotide-diphospho-sugar transferases"/>
    <property type="match status" value="1"/>
</dbReference>
<dbReference type="InterPro" id="IPR029044">
    <property type="entry name" value="Nucleotide-diphossugar_trans"/>
</dbReference>
<dbReference type="Pfam" id="PF04464">
    <property type="entry name" value="Glyphos_transf"/>
    <property type="match status" value="1"/>
</dbReference>
<dbReference type="InterPro" id="IPR007554">
    <property type="entry name" value="Glycerophosphate_synth"/>
</dbReference>
<comment type="caution">
    <text evidence="3">The sequence shown here is derived from an EMBL/GenBank/DDBJ whole genome shotgun (WGS) entry which is preliminary data.</text>
</comment>
<accession>A0ABR7VBF7</accession>
<dbReference type="Gene3D" id="3.90.550.10">
    <property type="entry name" value="Spore Coat Polysaccharide Biosynthesis Protein SpsA, Chain A"/>
    <property type="match status" value="1"/>
</dbReference>
<dbReference type="CDD" id="cd02511">
    <property type="entry name" value="Beta4Glucosyltransferase"/>
    <property type="match status" value="1"/>
</dbReference>
<protein>
    <submittedName>
        <fullName evidence="3">CDP-glycerol glycerophosphotransferase family protein</fullName>
    </submittedName>
</protein>
<dbReference type="EMBL" id="JABTCG010000003">
    <property type="protein sequence ID" value="MBD0851005.1"/>
    <property type="molecule type" value="Genomic_DNA"/>
</dbReference>
<dbReference type="PANTHER" id="PTHR43630">
    <property type="entry name" value="POLY-BETA-1,6-N-ACETYL-D-GLUCOSAMINE SYNTHASE"/>
    <property type="match status" value="1"/>
</dbReference>
<sequence>MKVILFCQNAYAFGIMAPIQDVLKAASHDYLWYIPKKLFFDFPFKTEKFTTSILDLQLFSSDAIFVPGNEVPYYLRGLKVQIFHGLAGEKKGHFHIRNYFDLYLTQGPYFTRKFDTLRAKYKNFDVIETGWPKLDVYGKNRNAYEADKEKILQHYGTDKIVLFAPTFSPSLTSAPYLLKEIEELALKTGFVVFIKFHDLMDQEWIDAYKDLDKRVPNVIFQEEKNIIKFLLQADVLISDTSSVIYEFLLLDKPAISYKNIADNIQWDDSRSYTNLTDKVLDNLENDPFKSQRDIINQEFHPYKDGNSALRMVKAVEAYIQKNGVPESRDLSLARKLKINNMFGKPITDLWDGNKKQKITALLITFNELNNIEAVLENISFADEIVVVDSNSTDGTIKKIKEHPHVKLIQRPFVNYTDQKSFAMAQATNDWILFMDADERLTDSLKNEILKTVNSDNIEPVAYLFLRTFMFKDKVLRFSGWQSDKNYRLFRKSKVKFDKERIVHETLLIDGKSSVLENKLIHYSYSNYDDYKGKMVKYGQMKALEEYKKDKKAHFYHFIFRPLYKFLNHYILRLGFLDGQKGIIICYLNALGVYSRYKELKRLRSLDKHSKI</sequence>
<comment type="similarity">
    <text evidence="1">Belongs to the glycosyltransferase 2 family. WaaE/KdtX subfamily.</text>
</comment>
<evidence type="ECO:0000256" key="1">
    <source>
        <dbReference type="ARBA" id="ARBA00038494"/>
    </source>
</evidence>
<proteinExistence type="inferred from homology"/>
<gene>
    <name evidence="3" type="ORF">HPE63_10020</name>
</gene>
<dbReference type="InterPro" id="IPR001173">
    <property type="entry name" value="Glyco_trans_2-like"/>
</dbReference>
<feature type="domain" description="Glycosyltransferase 2-like" evidence="2">
    <location>
        <begin position="361"/>
        <end position="469"/>
    </location>
</feature>
<evidence type="ECO:0000313" key="4">
    <source>
        <dbReference type="Proteomes" id="UP000598350"/>
    </source>
</evidence>
<dbReference type="Proteomes" id="UP000598350">
    <property type="component" value="Unassembled WGS sequence"/>
</dbReference>